<keyword evidence="2" id="KW-1185">Reference proteome</keyword>
<evidence type="ECO:0000313" key="1">
    <source>
        <dbReference type="EMBL" id="TFK59876.1"/>
    </source>
</evidence>
<sequence length="258" mass="28831">PAVLTDRENRPMAWYLPELVPPCIQECLLDSLEDLPSVKSSNTRRNKPEAFRMISGDRLTPRALDVTPAWYSLGHVGRQFPLYASKSLSAQSPSSVPVIQWFSKHLDILAVLCGVIQIIHPEQYSRGLETLLGLISNPQLLSNPEYIIPLLNEWCLPFTGIAILVNRQSEVHRDRDAPLMGFDICTTMGFYLAGWFNLPDLKTSLAYPPGAAVFLLAKTFNHEVPHVDGERAAIILFNKDPIQEALRLPSIPSAPRIL</sequence>
<protein>
    <submittedName>
        <fullName evidence="1">Uncharacterized protein</fullName>
    </submittedName>
</protein>
<gene>
    <name evidence="1" type="ORF">BDN72DRAFT_780138</name>
</gene>
<dbReference type="EMBL" id="ML208874">
    <property type="protein sequence ID" value="TFK59876.1"/>
    <property type="molecule type" value="Genomic_DNA"/>
</dbReference>
<feature type="non-terminal residue" evidence="1">
    <location>
        <position position="1"/>
    </location>
</feature>
<organism evidence="1 2">
    <name type="scientific">Pluteus cervinus</name>
    <dbReference type="NCBI Taxonomy" id="181527"/>
    <lineage>
        <taxon>Eukaryota</taxon>
        <taxon>Fungi</taxon>
        <taxon>Dikarya</taxon>
        <taxon>Basidiomycota</taxon>
        <taxon>Agaricomycotina</taxon>
        <taxon>Agaricomycetes</taxon>
        <taxon>Agaricomycetidae</taxon>
        <taxon>Agaricales</taxon>
        <taxon>Pluteineae</taxon>
        <taxon>Pluteaceae</taxon>
        <taxon>Pluteus</taxon>
    </lineage>
</organism>
<name>A0ACD3A2U7_9AGAR</name>
<reference evidence="1 2" key="1">
    <citation type="journal article" date="2019" name="Nat. Ecol. Evol.">
        <title>Megaphylogeny resolves global patterns of mushroom evolution.</title>
        <authorList>
            <person name="Varga T."/>
            <person name="Krizsan K."/>
            <person name="Foldi C."/>
            <person name="Dima B."/>
            <person name="Sanchez-Garcia M."/>
            <person name="Sanchez-Ramirez S."/>
            <person name="Szollosi G.J."/>
            <person name="Szarkandi J.G."/>
            <person name="Papp V."/>
            <person name="Albert L."/>
            <person name="Andreopoulos W."/>
            <person name="Angelini C."/>
            <person name="Antonin V."/>
            <person name="Barry K.W."/>
            <person name="Bougher N.L."/>
            <person name="Buchanan P."/>
            <person name="Buyck B."/>
            <person name="Bense V."/>
            <person name="Catcheside P."/>
            <person name="Chovatia M."/>
            <person name="Cooper J."/>
            <person name="Damon W."/>
            <person name="Desjardin D."/>
            <person name="Finy P."/>
            <person name="Geml J."/>
            <person name="Haridas S."/>
            <person name="Hughes K."/>
            <person name="Justo A."/>
            <person name="Karasinski D."/>
            <person name="Kautmanova I."/>
            <person name="Kiss B."/>
            <person name="Kocsube S."/>
            <person name="Kotiranta H."/>
            <person name="LaButti K.M."/>
            <person name="Lechner B.E."/>
            <person name="Liimatainen K."/>
            <person name="Lipzen A."/>
            <person name="Lukacs Z."/>
            <person name="Mihaltcheva S."/>
            <person name="Morgado L.N."/>
            <person name="Niskanen T."/>
            <person name="Noordeloos M.E."/>
            <person name="Ohm R.A."/>
            <person name="Ortiz-Santana B."/>
            <person name="Ovrebo C."/>
            <person name="Racz N."/>
            <person name="Riley R."/>
            <person name="Savchenko A."/>
            <person name="Shiryaev A."/>
            <person name="Soop K."/>
            <person name="Spirin V."/>
            <person name="Szebenyi C."/>
            <person name="Tomsovsky M."/>
            <person name="Tulloss R.E."/>
            <person name="Uehling J."/>
            <person name="Grigoriev I.V."/>
            <person name="Vagvolgyi C."/>
            <person name="Papp T."/>
            <person name="Martin F.M."/>
            <person name="Miettinen O."/>
            <person name="Hibbett D.S."/>
            <person name="Nagy L.G."/>
        </authorList>
    </citation>
    <scope>NUCLEOTIDE SEQUENCE [LARGE SCALE GENOMIC DNA]</scope>
    <source>
        <strain evidence="1 2">NL-1719</strain>
    </source>
</reference>
<evidence type="ECO:0000313" key="2">
    <source>
        <dbReference type="Proteomes" id="UP000308600"/>
    </source>
</evidence>
<proteinExistence type="predicted"/>
<dbReference type="Proteomes" id="UP000308600">
    <property type="component" value="Unassembled WGS sequence"/>
</dbReference>
<accession>A0ACD3A2U7</accession>